<evidence type="ECO:0000313" key="2">
    <source>
        <dbReference type="Proteomes" id="UP000678393"/>
    </source>
</evidence>
<name>A0A8S4AB06_9EUPU</name>
<reference evidence="1" key="1">
    <citation type="submission" date="2021-04" db="EMBL/GenBank/DDBJ databases">
        <authorList>
            <consortium name="Molecular Ecology Group"/>
        </authorList>
    </citation>
    <scope>NUCLEOTIDE SEQUENCE</scope>
</reference>
<protein>
    <submittedName>
        <fullName evidence="1">Uncharacterized protein</fullName>
    </submittedName>
</protein>
<gene>
    <name evidence="1" type="ORF">CUNI_LOCUS20799</name>
</gene>
<evidence type="ECO:0000313" key="1">
    <source>
        <dbReference type="EMBL" id="CAG5135241.1"/>
    </source>
</evidence>
<dbReference type="Proteomes" id="UP000678393">
    <property type="component" value="Unassembled WGS sequence"/>
</dbReference>
<dbReference type="OrthoDB" id="10482658at2759"/>
<accession>A0A8S4AB06</accession>
<proteinExistence type="predicted"/>
<dbReference type="EMBL" id="CAJHNH020008079">
    <property type="protein sequence ID" value="CAG5135241.1"/>
    <property type="molecule type" value="Genomic_DNA"/>
</dbReference>
<keyword evidence="2" id="KW-1185">Reference proteome</keyword>
<dbReference type="AlphaFoldDB" id="A0A8S4AB06"/>
<organism evidence="1 2">
    <name type="scientific">Candidula unifasciata</name>
    <dbReference type="NCBI Taxonomy" id="100452"/>
    <lineage>
        <taxon>Eukaryota</taxon>
        <taxon>Metazoa</taxon>
        <taxon>Spiralia</taxon>
        <taxon>Lophotrochozoa</taxon>
        <taxon>Mollusca</taxon>
        <taxon>Gastropoda</taxon>
        <taxon>Heterobranchia</taxon>
        <taxon>Euthyneura</taxon>
        <taxon>Panpulmonata</taxon>
        <taxon>Eupulmonata</taxon>
        <taxon>Stylommatophora</taxon>
        <taxon>Helicina</taxon>
        <taxon>Helicoidea</taxon>
        <taxon>Geomitridae</taxon>
        <taxon>Candidula</taxon>
    </lineage>
</organism>
<sequence length="172" mass="19372">QQPEFQAALECAMTRTRSCMPIAYRGYLPEPIRMAQFVSTLCSTDYKVDFECAKRKASNLYDCGARKGKEAFSRREMQPTMENIICKAFQFNAECQVAELRECGCDTVRAYEIVSRDLLYPPACPPLPDGPRVQCQASNQFLFLDSSASVACQHILLLLFISGVSICFRLLV</sequence>
<feature type="non-terminal residue" evidence="1">
    <location>
        <position position="172"/>
    </location>
</feature>
<comment type="caution">
    <text evidence="1">The sequence shown here is derived from an EMBL/GenBank/DDBJ whole genome shotgun (WGS) entry which is preliminary data.</text>
</comment>